<dbReference type="eggNOG" id="COG1607">
    <property type="taxonomic scope" value="Bacteria"/>
</dbReference>
<dbReference type="PROSITE" id="PS51770">
    <property type="entry name" value="HOTDOG_ACOT"/>
    <property type="match status" value="1"/>
</dbReference>
<name>C6LKV4_9FIRM</name>
<keyword evidence="2 3" id="KW-0378">Hydrolase</keyword>
<accession>C6LKV4</accession>
<comment type="caution">
    <text evidence="5">The sequence shown here is derived from an EMBL/GenBank/DDBJ whole genome shotgun (WGS) entry which is preliminary data.</text>
</comment>
<dbReference type="InterPro" id="IPR006683">
    <property type="entry name" value="Thioestr_dom"/>
</dbReference>
<dbReference type="InterPro" id="IPR029069">
    <property type="entry name" value="HotDog_dom_sf"/>
</dbReference>
<dbReference type="GO" id="GO:0005737">
    <property type="term" value="C:cytoplasm"/>
    <property type="evidence" value="ECO:0007669"/>
    <property type="project" value="TreeGrafter"/>
</dbReference>
<dbReference type="SUPFAM" id="SSF54637">
    <property type="entry name" value="Thioesterase/thiol ester dehydrase-isomerase"/>
    <property type="match status" value="1"/>
</dbReference>
<dbReference type="PANTHER" id="PTHR11049">
    <property type="entry name" value="ACYL COENZYME A THIOESTER HYDROLASE"/>
    <property type="match status" value="1"/>
</dbReference>
<evidence type="ECO:0000256" key="2">
    <source>
        <dbReference type="ARBA" id="ARBA00022801"/>
    </source>
</evidence>
<evidence type="ECO:0000313" key="5">
    <source>
        <dbReference type="EMBL" id="EET58702.1"/>
    </source>
</evidence>
<reference evidence="5" key="1">
    <citation type="submission" date="2009-07" db="EMBL/GenBank/DDBJ databases">
        <authorList>
            <person name="Weinstock G."/>
            <person name="Sodergren E."/>
            <person name="Clifton S."/>
            <person name="Fulton L."/>
            <person name="Fulton B."/>
            <person name="Courtney L."/>
            <person name="Fronick C."/>
            <person name="Harrison M."/>
            <person name="Strong C."/>
            <person name="Farmer C."/>
            <person name="Delahaunty K."/>
            <person name="Markovic C."/>
            <person name="Hall O."/>
            <person name="Minx P."/>
            <person name="Tomlinson C."/>
            <person name="Mitreva M."/>
            <person name="Nelson J."/>
            <person name="Hou S."/>
            <person name="Wollam A."/>
            <person name="Pepin K.H."/>
            <person name="Johnson M."/>
            <person name="Bhonagiri V."/>
            <person name="Nash W.E."/>
            <person name="Warren W."/>
            <person name="Chinwalla A."/>
            <person name="Mardis E.R."/>
            <person name="Wilson R.K."/>
        </authorList>
    </citation>
    <scope>NUCLEOTIDE SEQUENCE [LARGE SCALE GENOMIC DNA]</scope>
    <source>
        <strain evidence="5">DSM 14469</strain>
    </source>
</reference>
<evidence type="ECO:0000256" key="3">
    <source>
        <dbReference type="PROSITE-ProRule" id="PRU01106"/>
    </source>
</evidence>
<proteinExistence type="inferred from homology"/>
<dbReference type="GO" id="GO:0006637">
    <property type="term" value="P:acyl-CoA metabolic process"/>
    <property type="evidence" value="ECO:0007669"/>
    <property type="project" value="TreeGrafter"/>
</dbReference>
<dbReference type="GO" id="GO:0052816">
    <property type="term" value="F:long-chain fatty acyl-CoA hydrolase activity"/>
    <property type="evidence" value="ECO:0007669"/>
    <property type="project" value="TreeGrafter"/>
</dbReference>
<dbReference type="InterPro" id="IPR040170">
    <property type="entry name" value="Cytosol_ACT"/>
</dbReference>
<dbReference type="Gene3D" id="3.10.129.10">
    <property type="entry name" value="Hotdog Thioesterase"/>
    <property type="match status" value="1"/>
</dbReference>
<evidence type="ECO:0000256" key="1">
    <source>
        <dbReference type="ARBA" id="ARBA00010458"/>
    </source>
</evidence>
<dbReference type="Pfam" id="PF03061">
    <property type="entry name" value="4HBT"/>
    <property type="match status" value="1"/>
</dbReference>
<dbReference type="AlphaFoldDB" id="C6LKV4"/>
<protein>
    <submittedName>
        <fullName evidence="5">Thioesterase family protein</fullName>
    </submittedName>
</protein>
<evidence type="ECO:0000259" key="4">
    <source>
        <dbReference type="PROSITE" id="PS51770"/>
    </source>
</evidence>
<dbReference type="EMBL" id="ACCL02000026">
    <property type="protein sequence ID" value="EET58702.1"/>
    <property type="molecule type" value="Genomic_DNA"/>
</dbReference>
<dbReference type="Proteomes" id="UP000005561">
    <property type="component" value="Unassembled WGS sequence"/>
</dbReference>
<evidence type="ECO:0000313" key="6">
    <source>
        <dbReference type="Proteomes" id="UP000005561"/>
    </source>
</evidence>
<sequence>MVSCNKNVLREEYRNMEQEQRKMKRASDSQVEQSYLLMPRHINGSGRLFGGQLVAWIDEVAGIVGKRHAESDIVTACFDNLIFKAGAYLNDTVVVRGHLTYVGNTSMEVRVDTYREALDGTRTMINRAYVVMVAVDRNGKSRPVPGLLAEGESAKAEWEAAQKRAELRKVRRKEGF</sequence>
<dbReference type="InterPro" id="IPR033120">
    <property type="entry name" value="HOTDOG_ACOT"/>
</dbReference>
<organism evidence="5 6">
    <name type="scientific">Marvinbryantia formatexigens DSM 14469</name>
    <dbReference type="NCBI Taxonomy" id="478749"/>
    <lineage>
        <taxon>Bacteria</taxon>
        <taxon>Bacillati</taxon>
        <taxon>Bacillota</taxon>
        <taxon>Clostridia</taxon>
        <taxon>Lachnospirales</taxon>
        <taxon>Lachnospiraceae</taxon>
        <taxon>Marvinbryantia</taxon>
    </lineage>
</organism>
<dbReference type="STRING" id="168384.SAMN05660368_04224"/>
<feature type="domain" description="HotDog ACOT-type" evidence="4">
    <location>
        <begin position="27"/>
        <end position="138"/>
    </location>
</feature>
<comment type="similarity">
    <text evidence="1">Belongs to the acyl coenzyme A hydrolase family.</text>
</comment>
<dbReference type="CDD" id="cd03442">
    <property type="entry name" value="BFIT_BACH"/>
    <property type="match status" value="1"/>
</dbReference>
<gene>
    <name evidence="5" type="ORF">BRYFOR_09301</name>
</gene>
<keyword evidence="6" id="KW-1185">Reference proteome</keyword>